<evidence type="ECO:0000313" key="1">
    <source>
        <dbReference type="EMBL" id="KAJ1159381.1"/>
    </source>
</evidence>
<reference evidence="1" key="1">
    <citation type="journal article" date="2022" name="bioRxiv">
        <title>Sequencing and chromosome-scale assembly of the giantPleurodeles waltlgenome.</title>
        <authorList>
            <person name="Brown T."/>
            <person name="Elewa A."/>
            <person name="Iarovenko S."/>
            <person name="Subramanian E."/>
            <person name="Araus A.J."/>
            <person name="Petzold A."/>
            <person name="Susuki M."/>
            <person name="Suzuki K.-i.T."/>
            <person name="Hayashi T."/>
            <person name="Toyoda A."/>
            <person name="Oliveira C."/>
            <person name="Osipova E."/>
            <person name="Leigh N.D."/>
            <person name="Simon A."/>
            <person name="Yun M.H."/>
        </authorList>
    </citation>
    <scope>NUCLEOTIDE SEQUENCE</scope>
    <source>
        <strain evidence="1">20211129_DDA</strain>
        <tissue evidence="1">Liver</tissue>
    </source>
</reference>
<evidence type="ECO:0000313" key="2">
    <source>
        <dbReference type="Proteomes" id="UP001066276"/>
    </source>
</evidence>
<gene>
    <name evidence="1" type="ORF">NDU88_012048</name>
</gene>
<protein>
    <submittedName>
        <fullName evidence="1">Uncharacterized protein</fullName>
    </submittedName>
</protein>
<dbReference type="EMBL" id="JANPWB010000009">
    <property type="protein sequence ID" value="KAJ1159381.1"/>
    <property type="molecule type" value="Genomic_DNA"/>
</dbReference>
<dbReference type="AlphaFoldDB" id="A0AAV7S2Z3"/>
<proteinExistence type="predicted"/>
<name>A0AAV7S2Z3_PLEWA</name>
<sequence length="72" mass="7779">MPLPVMDLHSPRVTVRLGCLEVDVLSAPELGLNFQVLGVVLGPHSMPAGFSEMIVRQSNSPVQPLSLHDIHV</sequence>
<keyword evidence="2" id="KW-1185">Reference proteome</keyword>
<comment type="caution">
    <text evidence="1">The sequence shown here is derived from an EMBL/GenBank/DDBJ whole genome shotgun (WGS) entry which is preliminary data.</text>
</comment>
<organism evidence="1 2">
    <name type="scientific">Pleurodeles waltl</name>
    <name type="common">Iberian ribbed newt</name>
    <dbReference type="NCBI Taxonomy" id="8319"/>
    <lineage>
        <taxon>Eukaryota</taxon>
        <taxon>Metazoa</taxon>
        <taxon>Chordata</taxon>
        <taxon>Craniata</taxon>
        <taxon>Vertebrata</taxon>
        <taxon>Euteleostomi</taxon>
        <taxon>Amphibia</taxon>
        <taxon>Batrachia</taxon>
        <taxon>Caudata</taxon>
        <taxon>Salamandroidea</taxon>
        <taxon>Salamandridae</taxon>
        <taxon>Pleurodelinae</taxon>
        <taxon>Pleurodeles</taxon>
    </lineage>
</organism>
<dbReference type="Proteomes" id="UP001066276">
    <property type="component" value="Chromosome 5"/>
</dbReference>
<accession>A0AAV7S2Z3</accession>